<organism evidence="1 2">
    <name type="scientific">Ovis ammon polii</name>
    <dbReference type="NCBI Taxonomy" id="230172"/>
    <lineage>
        <taxon>Eukaryota</taxon>
        <taxon>Metazoa</taxon>
        <taxon>Chordata</taxon>
        <taxon>Craniata</taxon>
        <taxon>Vertebrata</taxon>
        <taxon>Euteleostomi</taxon>
        <taxon>Mammalia</taxon>
        <taxon>Eutheria</taxon>
        <taxon>Laurasiatheria</taxon>
        <taxon>Artiodactyla</taxon>
        <taxon>Ruminantia</taxon>
        <taxon>Pecora</taxon>
        <taxon>Bovidae</taxon>
        <taxon>Caprinae</taxon>
        <taxon>Ovis</taxon>
    </lineage>
</organism>
<dbReference type="EMBL" id="JAKZEL010000027">
    <property type="protein sequence ID" value="KAI4529526.1"/>
    <property type="molecule type" value="Genomic_DNA"/>
</dbReference>
<evidence type="ECO:0000313" key="1">
    <source>
        <dbReference type="EMBL" id="KAI4529526.1"/>
    </source>
</evidence>
<protein>
    <submittedName>
        <fullName evidence="1">Uncharacterized protein</fullName>
    </submittedName>
</protein>
<comment type="caution">
    <text evidence="1">The sequence shown here is derived from an EMBL/GenBank/DDBJ whole genome shotgun (WGS) entry which is preliminary data.</text>
</comment>
<keyword evidence="2" id="KW-1185">Reference proteome</keyword>
<reference evidence="1" key="1">
    <citation type="submission" date="2022-03" db="EMBL/GenBank/DDBJ databases">
        <title>Genomic analyses of argali, domestic sheep and their hybrids provide insights into chromosomal evolution, heterosis and genetic basis of agronomic traits.</title>
        <authorList>
            <person name="Li M."/>
        </authorList>
    </citation>
    <scope>NUCLEOTIDE SEQUENCE</scope>
    <source>
        <strain evidence="1">CAU-MHL-2022a</strain>
        <tissue evidence="1">Skin</tissue>
    </source>
</reference>
<dbReference type="Proteomes" id="UP001214576">
    <property type="component" value="Unassembled WGS sequence"/>
</dbReference>
<name>A0AAD4Y0V8_OVIAM</name>
<dbReference type="AlphaFoldDB" id="A0AAD4Y0V8"/>
<sequence length="156" mass="17621">MDKVLSLLITGEPQGPHRYLEYGWCLNEETRAVNNGYISMLTTKFEEGVFSAKQKSMKQTRPPVFSKSPVIHGPPGIRFDDIRIKRKWKGGSPTRVDSIQVNVICCSPSLFKSVALHRLVKKTFGPLTIGSGALKRRNTWDKGPRMLRHLLPFSVL</sequence>
<accession>A0AAD4Y0V8</accession>
<proteinExistence type="predicted"/>
<gene>
    <name evidence="1" type="ORF">MG293_020204</name>
</gene>
<evidence type="ECO:0000313" key="2">
    <source>
        <dbReference type="Proteomes" id="UP001214576"/>
    </source>
</evidence>